<dbReference type="FunFam" id="1.10.287.70:FF:000118">
    <property type="entry name" value="Calcium channel subunit Cch1"/>
    <property type="match status" value="1"/>
</dbReference>
<evidence type="ECO:0000256" key="14">
    <source>
        <dbReference type="ARBA" id="ARBA00023303"/>
    </source>
</evidence>
<evidence type="ECO:0000256" key="18">
    <source>
        <dbReference type="SAM" id="MobiDB-lite"/>
    </source>
</evidence>
<dbReference type="PROSITE" id="PS50222">
    <property type="entry name" value="EF_HAND_2"/>
    <property type="match status" value="1"/>
</dbReference>
<name>A0A0F2M0M9_SPOSC</name>
<reference evidence="21 22" key="2">
    <citation type="journal article" date="2015" name="Eukaryot. Cell">
        <title>Asexual propagation of a virulent clone complex in a human and feline outbreak of sporotrichosis.</title>
        <authorList>
            <person name="Teixeira Mde M."/>
            <person name="Rodrigues A.M."/>
            <person name="Tsui C.K."/>
            <person name="de Almeida L.G."/>
            <person name="Van Diepeningen A.D."/>
            <person name="van den Ende B.G."/>
            <person name="Fernandes G.F."/>
            <person name="Kano R."/>
            <person name="Hamelin R.C."/>
            <person name="Lopes-Bezerra L.M."/>
            <person name="Vasconcelos A.T."/>
            <person name="de Hoog S."/>
            <person name="de Camargo Z.P."/>
            <person name="Felipe M.S."/>
        </authorList>
    </citation>
    <scope>NUCLEOTIDE SEQUENCE [LARGE SCALE GENOMIC DNA]</scope>
    <source>
        <strain evidence="21 22">1099-18</strain>
    </source>
</reference>
<feature type="transmembrane region" description="Helical" evidence="19">
    <location>
        <begin position="1751"/>
        <end position="1777"/>
    </location>
</feature>
<dbReference type="OrthoDB" id="416585at2759"/>
<feature type="region of interest" description="Disordered" evidence="18">
    <location>
        <begin position="2094"/>
        <end position="2126"/>
    </location>
</feature>
<feature type="transmembrane region" description="Helical" evidence="19">
    <location>
        <begin position="1602"/>
        <end position="1622"/>
    </location>
</feature>
<dbReference type="PANTHER" id="PTHR45628">
    <property type="entry name" value="VOLTAGE-DEPENDENT CALCIUM CHANNEL TYPE A SUBUNIT ALPHA-1"/>
    <property type="match status" value="1"/>
</dbReference>
<dbReference type="SUPFAM" id="SSF81324">
    <property type="entry name" value="Voltage-gated potassium channels"/>
    <property type="match status" value="4"/>
</dbReference>
<feature type="region of interest" description="Disordered" evidence="18">
    <location>
        <begin position="135"/>
        <end position="231"/>
    </location>
</feature>
<sequence>MARRPGEFDDGYAFVSSDTELPPADTYSANPQTPYEPYEQRPSVQPTVPTSTHLPDITTYWADTGLSTHQSLPHGASQRGNELASPESPIDPAALQFALPPNIFQTGPISVDRDFEPPSADAFAAISTAYYDDHSHFDPSSDSDRVPLTASAEPISGSSGVPPDGIQSHNSFQTVASSDGGQEETRDSRMLGYDLEPGYDTGGRQRSYGNSLTPDNTTRRPRSTSTTGALQKTASIVRAMSQRVVDISGGGEALEQQALRDRSRSPSRDAQSTHHLSSPVLVDTSYQPQVFGTPLEKKGESEFAVSQPPPLSHYRAPMPNPLRGKSLGIFSADNTFRLWLCDLLMLPWVESFILVLIVLQAVLLAVEAAPDVWSQGNGRPERWGKTPYDWAKLGLFVVFTLEIIARIIVSGFVFNAAEYSTIDRKRGMRQGVRAAVTDQYRSFFQPQRQRSVKRPPVETYGPSSFARSFTLMQGQPLPETYEEQQRMQLARRAFLRHSFSRLDFVAVVSFWVSFVLSITGIEYQYHLYVFRMLSCLRIVRLLGITKGNAIILRSLKKAAPLLVRVSFLIVFFWLLFAIIGVQSFKSSLSRQCVWLDPSQPDNLTAAYTNEFGFCGGHLKNDSNPNPTTLPWVMMTEAGNLSSLVNGTRNGKGFVCPRGSICLQQESPYNATVNFDDILHSLELVFVIMSANTFSDLMYYTTNSDYLVAALFFAAGIMIMMLWMTNLLIAVITSSFQVIREESKGSAFTADENDFLASRPDSGLRRATMLRRIYQKITWFWILAIAFDLFVQAFRSASHEGRIGFINTCEVVVTVLLDIEIVIRFSSDWRRFHHSIQNLFDLGLAVITSVILIPPIRNSGQVYAWLTVFQILRAYRVVLAIPMTRTLIKLVLGNATGIGNLMLFVFLITFLVSIFAVQLFRGEITPQDSSGNDIRITFASIFNSFLGMYQILSSENWTAVLYTVTGFTKRLDTAWIGAIFLIGWFILSYFILINMFIAVIQENFDVSEDQKRLEQVKAFLQRRELGTSASNLSLSAMFSLGRRAKRKDPLDYGPGMMEMLLKEAVVREFLNEALDPLQDSTAGNQSSSQVQDVLSGTAKAGVLPVIWAKVSRWTSSKDPNPFYSNVRFDVRNENLDPRQMARQAVSATSARRKAQREYLGRHPTYNNSLFIFTPRNPLRRLCQRLVGPGRGSERFDGVEPNKYAWYTFSAFIYASIVAMVIIACVTTPLYQKQYFDGGHTFSFKNWFVWTDMAFAIVFTVEAVVKIIADGFFWTPNAYFRSSWGIIDAVVLITLWINVATLFANDGAVSRAVGAFKALRALRLLNVSDSARETFHSLIIVGGWKILSAAFVSISLLIPFAIYGLNLFRGQMVSCNDQSGSVLRLQDCTGEYLNTPFSNDWQLLSPRVAENPYYSFDDFGSSILILFTIVSQEGWVDVSFQAQSVTGVGNQPRFGAAQGNALFFVAFNLLATIFVLTLFISVFMRNYTEQTGVAFLTGDQRAWLELRKLLRQISPSKSSYDDSKNKLKKWCHKRAIEKHGKWYVGITMVLVLHLILLILEYSSEPDWWTNTRDYVFLVFTLVYMANISIRIVGLGWSRFRRSSWDVFSMCAVAGAFATSILFLAEPGQDTFIQLHKFFLVAIVLLLIPRNDALDQLFKTAAASVTTIGSLLATWLVFFLVFAIAMTQSFSLTRFSSQETNNINLRTVPNALILLFRMSCGEGWNQIMEDFAGVEPPLCVEAPTFFGSDCGSTAWARVLFIAWNIISMYIFVNLFVSLIYESFSYVYQRSSGLADISRDEIRRFKEAWRSVDPNGTGFISREAFPRLLGELSGVFEMRIYDHEDSVRSILEFARNDDTTPQARHASLASQTALTGVNLQKLNDRINQIDLNRVRERRRRFNIFYEEVMVSADPDKGIFFTTVLMILAHYNIISDSKSLRLEEFLRRRARLQRVEEEARRRVVLGFFNTLYWSRKFRRHMEQKRSARMTGVPQLGIPDILVDDEDDRTSGAGAGHSTGAASLQTAATFLSADHAAGPAQHHRSWSGASIDISLHDTNYAHPLSAPRTGGLSSPTSSGGLQPQRHHYNSSAFSFELQEPSAQFEADGSRRGSAVSAMSGASGMSGVSGVSPGLVREMLDDSVWVESIRRSATQRRSGWGT</sequence>
<dbReference type="Gene3D" id="1.10.238.10">
    <property type="entry name" value="EF-hand"/>
    <property type="match status" value="1"/>
</dbReference>
<evidence type="ECO:0000256" key="7">
    <source>
        <dbReference type="ARBA" id="ARBA00022692"/>
    </source>
</evidence>
<feature type="region of interest" description="Disordered" evidence="18">
    <location>
        <begin position="256"/>
        <end position="279"/>
    </location>
</feature>
<dbReference type="GO" id="GO:0098703">
    <property type="term" value="P:calcium ion import across plasma membrane"/>
    <property type="evidence" value="ECO:0007669"/>
    <property type="project" value="TreeGrafter"/>
</dbReference>
<evidence type="ECO:0000256" key="19">
    <source>
        <dbReference type="SAM" id="Phobius"/>
    </source>
</evidence>
<feature type="domain" description="EF-hand" evidence="20">
    <location>
        <begin position="1796"/>
        <end position="1831"/>
    </location>
</feature>
<evidence type="ECO:0000256" key="4">
    <source>
        <dbReference type="ARBA" id="ARBA00022553"/>
    </source>
</evidence>
<feature type="transmembrane region" description="Helical" evidence="19">
    <location>
        <begin position="561"/>
        <end position="581"/>
    </location>
</feature>
<reference evidence="21 22" key="1">
    <citation type="journal article" date="2014" name="BMC Genomics">
        <title>Comparative genomics of the major fungal agents of human and animal Sporotrichosis: Sporothrix schenckii and Sporothrix brasiliensis.</title>
        <authorList>
            <person name="Teixeira M.M."/>
            <person name="de Almeida L.G."/>
            <person name="Kubitschek-Barreira P."/>
            <person name="Alves F.L."/>
            <person name="Kioshima E.S."/>
            <person name="Abadio A.K."/>
            <person name="Fernandes L."/>
            <person name="Derengowski L.S."/>
            <person name="Ferreira K.S."/>
            <person name="Souza R.C."/>
            <person name="Ruiz J.C."/>
            <person name="de Andrade N.C."/>
            <person name="Paes H.C."/>
            <person name="Nicola A.M."/>
            <person name="Albuquerque P."/>
            <person name="Gerber A.L."/>
            <person name="Martins V.P."/>
            <person name="Peconick L.D."/>
            <person name="Neto A.V."/>
            <person name="Chaucanez C.B."/>
            <person name="Silva P.A."/>
            <person name="Cunha O.L."/>
            <person name="de Oliveira F.F."/>
            <person name="dos Santos T.C."/>
            <person name="Barros A.L."/>
            <person name="Soares M.A."/>
            <person name="de Oliveira L.M."/>
            <person name="Marini M.M."/>
            <person name="Villalobos-Duno H."/>
            <person name="Cunha M.M."/>
            <person name="de Hoog S."/>
            <person name="da Silveira J.F."/>
            <person name="Henrissat B."/>
            <person name="Nino-Vega G.A."/>
            <person name="Cisalpino P.S."/>
            <person name="Mora-Montes H.M."/>
            <person name="Almeida S.R."/>
            <person name="Stajich J.E."/>
            <person name="Lopes-Bezerra L.M."/>
            <person name="Vasconcelos A.T."/>
            <person name="Felipe M.S."/>
        </authorList>
    </citation>
    <scope>NUCLEOTIDE SEQUENCE [LARGE SCALE GENOMIC DNA]</scope>
    <source>
        <strain evidence="21 22">1099-18</strain>
    </source>
</reference>
<feature type="transmembrane region" description="Helical" evidence="19">
    <location>
        <begin position="1628"/>
        <end position="1646"/>
    </location>
</feature>
<evidence type="ECO:0000256" key="16">
    <source>
        <dbReference type="ARBA" id="ARBA00061395"/>
    </source>
</evidence>
<feature type="region of interest" description="Disordered" evidence="18">
    <location>
        <begin position="2056"/>
        <end position="2080"/>
    </location>
</feature>
<evidence type="ECO:0000256" key="3">
    <source>
        <dbReference type="ARBA" id="ARBA00022475"/>
    </source>
</evidence>
<evidence type="ECO:0000256" key="5">
    <source>
        <dbReference type="ARBA" id="ARBA00022568"/>
    </source>
</evidence>
<keyword evidence="3" id="KW-1003">Cell membrane</keyword>
<feature type="transmembrane region" description="Helical" evidence="19">
    <location>
        <begin position="1540"/>
        <end position="1560"/>
    </location>
</feature>
<dbReference type="InterPro" id="IPR002048">
    <property type="entry name" value="EF_hand_dom"/>
</dbReference>
<evidence type="ECO:0000313" key="21">
    <source>
        <dbReference type="EMBL" id="KJR82629.1"/>
    </source>
</evidence>
<dbReference type="InterPro" id="IPR027359">
    <property type="entry name" value="Volt_channel_dom_sf"/>
</dbReference>
<keyword evidence="6" id="KW-0107">Calcium channel</keyword>
<feature type="transmembrane region" description="Helical" evidence="19">
    <location>
        <begin position="502"/>
        <end position="521"/>
    </location>
</feature>
<feature type="transmembrane region" description="Helical" evidence="19">
    <location>
        <begin position="837"/>
        <end position="855"/>
    </location>
</feature>
<evidence type="ECO:0000256" key="10">
    <source>
        <dbReference type="ARBA" id="ARBA00022989"/>
    </source>
</evidence>
<evidence type="ECO:0000256" key="17">
    <source>
        <dbReference type="ARBA" id="ARBA00067459"/>
    </source>
</evidence>
<feature type="transmembrane region" description="Helical" evidence="19">
    <location>
        <begin position="933"/>
        <end position="951"/>
    </location>
</feature>
<evidence type="ECO:0000256" key="12">
    <source>
        <dbReference type="ARBA" id="ARBA00023136"/>
    </source>
</evidence>
<keyword evidence="5" id="KW-0109">Calcium transport</keyword>
<dbReference type="RefSeq" id="XP_016585305.1">
    <property type="nucleotide sequence ID" value="XM_016729762.1"/>
</dbReference>
<organism evidence="21 22">
    <name type="scientific">Sporothrix schenckii 1099-18</name>
    <dbReference type="NCBI Taxonomy" id="1397361"/>
    <lineage>
        <taxon>Eukaryota</taxon>
        <taxon>Fungi</taxon>
        <taxon>Dikarya</taxon>
        <taxon>Ascomycota</taxon>
        <taxon>Pezizomycotina</taxon>
        <taxon>Sordariomycetes</taxon>
        <taxon>Sordariomycetidae</taxon>
        <taxon>Ophiostomatales</taxon>
        <taxon>Ophiostomataceae</taxon>
        <taxon>Sporothrix</taxon>
    </lineage>
</organism>
<dbReference type="InterPro" id="IPR050599">
    <property type="entry name" value="VDCC_alpha-1_subunit"/>
</dbReference>
<evidence type="ECO:0000256" key="13">
    <source>
        <dbReference type="ARBA" id="ARBA00023180"/>
    </source>
</evidence>
<feature type="transmembrane region" description="Helical" evidence="19">
    <location>
        <begin position="393"/>
        <end position="417"/>
    </location>
</feature>
<dbReference type="InterPro" id="IPR005821">
    <property type="entry name" value="Ion_trans_dom"/>
</dbReference>
<evidence type="ECO:0000256" key="9">
    <source>
        <dbReference type="ARBA" id="ARBA00022882"/>
    </source>
</evidence>
<dbReference type="Gene3D" id="1.10.287.70">
    <property type="match status" value="4"/>
</dbReference>
<keyword evidence="11" id="KW-0406">Ion transport</keyword>
<evidence type="ECO:0000256" key="11">
    <source>
        <dbReference type="ARBA" id="ARBA00023065"/>
    </source>
</evidence>
<keyword evidence="12 19" id="KW-0472">Membrane</keyword>
<dbReference type="GO" id="GO:0008331">
    <property type="term" value="F:high voltage-gated calcium channel activity"/>
    <property type="evidence" value="ECO:0007669"/>
    <property type="project" value="TreeGrafter"/>
</dbReference>
<dbReference type="PANTHER" id="PTHR45628:SF7">
    <property type="entry name" value="VOLTAGE-DEPENDENT CALCIUM CHANNEL TYPE A SUBUNIT ALPHA-1"/>
    <property type="match status" value="1"/>
</dbReference>
<feature type="transmembrane region" description="Helical" evidence="19">
    <location>
        <begin position="1287"/>
        <end position="1312"/>
    </location>
</feature>
<dbReference type="KEGG" id="ssck:SPSK_02914"/>
<keyword evidence="9" id="KW-0851">Voltage-gated channel</keyword>
<feature type="compositionally biased region" description="Basic and acidic residues" evidence="18">
    <location>
        <begin position="258"/>
        <end position="267"/>
    </location>
</feature>
<comment type="caution">
    <text evidence="21">The sequence shown here is derived from an EMBL/GenBank/DDBJ whole genome shotgun (WGS) entry which is preliminary data.</text>
</comment>
<feature type="transmembrane region" description="Helical" evidence="19">
    <location>
        <begin position="1658"/>
        <end position="1683"/>
    </location>
</feature>
<feature type="transmembrane region" description="Helical" evidence="19">
    <location>
        <begin position="1333"/>
        <end position="1360"/>
    </location>
</feature>
<evidence type="ECO:0000256" key="2">
    <source>
        <dbReference type="ARBA" id="ARBA00022448"/>
    </source>
</evidence>
<dbReference type="FunFam" id="1.20.120.350:FF:000079">
    <property type="entry name" value="Calcium channel subunit Cch1"/>
    <property type="match status" value="1"/>
</dbReference>
<dbReference type="GeneID" id="27665039"/>
<keyword evidence="4" id="KW-0597">Phosphoprotein</keyword>
<feature type="transmembrane region" description="Helical" evidence="19">
    <location>
        <begin position="1572"/>
        <end position="1590"/>
    </location>
</feature>
<evidence type="ECO:0000256" key="8">
    <source>
        <dbReference type="ARBA" id="ARBA00022837"/>
    </source>
</evidence>
<feature type="transmembrane region" description="Helical" evidence="19">
    <location>
        <begin position="527"/>
        <end position="549"/>
    </location>
</feature>
<protein>
    <recommendedName>
        <fullName evidence="17">Calcium-channel protein CCH1</fullName>
    </recommendedName>
</protein>
<keyword evidence="10 19" id="KW-1133">Transmembrane helix</keyword>
<accession>A0A0F2M0M9</accession>
<keyword evidence="7 19" id="KW-0812">Transmembrane</keyword>
<keyword evidence="13" id="KW-0325">Glycoprotein</keyword>
<feature type="compositionally biased region" description="Polar residues" evidence="18">
    <location>
        <begin position="167"/>
        <end position="180"/>
    </location>
</feature>
<evidence type="ECO:0000256" key="6">
    <source>
        <dbReference type="ARBA" id="ARBA00022673"/>
    </source>
</evidence>
<comment type="subcellular location">
    <subcellularLocation>
        <location evidence="1">Cell membrane</location>
        <topology evidence="1">Multi-pass membrane protein</topology>
    </subcellularLocation>
</comment>
<feature type="transmembrane region" description="Helical" evidence="19">
    <location>
        <begin position="900"/>
        <end position="921"/>
    </location>
</feature>
<feature type="transmembrane region" description="Helical" evidence="19">
    <location>
        <begin position="1245"/>
        <end position="1267"/>
    </location>
</feature>
<feature type="transmembrane region" description="Helical" evidence="19">
    <location>
        <begin position="772"/>
        <end position="790"/>
    </location>
</feature>
<evidence type="ECO:0000259" key="20">
    <source>
        <dbReference type="PROSITE" id="PS50222"/>
    </source>
</evidence>
<evidence type="ECO:0000313" key="22">
    <source>
        <dbReference type="Proteomes" id="UP000033710"/>
    </source>
</evidence>
<dbReference type="Pfam" id="PF00520">
    <property type="entry name" value="Ion_trans"/>
    <property type="match status" value="4"/>
</dbReference>
<keyword evidence="8" id="KW-0106">Calcium</keyword>
<dbReference type="VEuPathDB" id="FungiDB:SPSK_02914"/>
<dbReference type="FunFam" id="1.20.120.350:FF:000063">
    <property type="entry name" value="Calcium channel subunit Cch1"/>
    <property type="match status" value="1"/>
</dbReference>
<feature type="transmembrane region" description="Helical" evidence="19">
    <location>
        <begin position="1459"/>
        <end position="1481"/>
    </location>
</feature>
<dbReference type="GO" id="GO:0005891">
    <property type="term" value="C:voltage-gated calcium channel complex"/>
    <property type="evidence" value="ECO:0007669"/>
    <property type="project" value="TreeGrafter"/>
</dbReference>
<feature type="compositionally biased region" description="Low complexity" evidence="18">
    <location>
        <begin position="2063"/>
        <end position="2077"/>
    </location>
</feature>
<feature type="compositionally biased region" description="Basic and acidic residues" evidence="18">
    <location>
        <begin position="135"/>
        <end position="145"/>
    </location>
</feature>
<proteinExistence type="inferred from homology"/>
<dbReference type="EMBL" id="AXCR01000010">
    <property type="protein sequence ID" value="KJR82629.1"/>
    <property type="molecule type" value="Genomic_DNA"/>
</dbReference>
<feature type="transmembrane region" description="Helical" evidence="19">
    <location>
        <begin position="352"/>
        <end position="373"/>
    </location>
</feature>
<keyword evidence="14" id="KW-0407">Ion channel</keyword>
<dbReference type="Proteomes" id="UP000033710">
    <property type="component" value="Unassembled WGS sequence"/>
</dbReference>
<comment type="function">
    <text evidence="15">Voltage-gated, high-affinity calcium channel that functions together with MID1 to mediate calcium entry into cells. Required during conditions of environmental stress.</text>
</comment>
<feature type="region of interest" description="Disordered" evidence="18">
    <location>
        <begin position="1"/>
        <end position="93"/>
    </location>
</feature>
<dbReference type="FunFam" id="1.20.120.350:FF:000098">
    <property type="entry name" value="Calcium channel subunit Cch1"/>
    <property type="match status" value="1"/>
</dbReference>
<gene>
    <name evidence="21" type="ORF">SPSK_02914</name>
</gene>
<feature type="transmembrane region" description="Helical" evidence="19">
    <location>
        <begin position="705"/>
        <end position="731"/>
    </location>
</feature>
<feature type="transmembrane region" description="Helical" evidence="19">
    <location>
        <begin position="1202"/>
        <end position="1224"/>
    </location>
</feature>
<dbReference type="FunFam" id="1.10.287.70:FF:000093">
    <property type="entry name" value="Calcium channel subunit Cch1"/>
    <property type="match status" value="1"/>
</dbReference>
<feature type="compositionally biased region" description="Polar residues" evidence="18">
    <location>
        <begin position="42"/>
        <end position="53"/>
    </location>
</feature>
<keyword evidence="2" id="KW-0813">Transport</keyword>
<feature type="transmembrane region" description="Helical" evidence="19">
    <location>
        <begin position="972"/>
        <end position="999"/>
    </location>
</feature>
<dbReference type="Gene3D" id="1.20.120.350">
    <property type="entry name" value="Voltage-gated potassium channels. Chain C"/>
    <property type="match status" value="4"/>
</dbReference>
<evidence type="ECO:0000256" key="1">
    <source>
        <dbReference type="ARBA" id="ARBA00004651"/>
    </source>
</evidence>
<dbReference type="GO" id="GO:0005509">
    <property type="term" value="F:calcium ion binding"/>
    <property type="evidence" value="ECO:0007669"/>
    <property type="project" value="InterPro"/>
</dbReference>
<feature type="transmembrane region" description="Helical" evidence="19">
    <location>
        <begin position="802"/>
        <end position="825"/>
    </location>
</feature>
<comment type="similarity">
    <text evidence="16">Belongs to the calcium channel alpha-1 subunit (TC 1.A.1.11) family.</text>
</comment>
<feature type="compositionally biased region" description="Low complexity" evidence="18">
    <location>
        <begin position="2105"/>
        <end position="2125"/>
    </location>
</feature>
<feature type="compositionally biased region" description="Polar residues" evidence="18">
    <location>
        <begin position="207"/>
        <end position="216"/>
    </location>
</feature>
<evidence type="ECO:0000256" key="15">
    <source>
        <dbReference type="ARBA" id="ARBA00057587"/>
    </source>
</evidence>